<protein>
    <submittedName>
        <fullName evidence="1">GPI-anchored surface protein, putative</fullName>
    </submittedName>
</protein>
<dbReference type="Proteomes" id="UP000051952">
    <property type="component" value="Unassembled WGS sequence"/>
</dbReference>
<name>A0A0S4J3Y8_BODSA</name>
<proteinExistence type="predicted"/>
<dbReference type="EMBL" id="CYKH01000956">
    <property type="protein sequence ID" value="CUG72443.1"/>
    <property type="molecule type" value="Genomic_DNA"/>
</dbReference>
<reference evidence="2" key="1">
    <citation type="submission" date="2015-09" db="EMBL/GenBank/DDBJ databases">
        <authorList>
            <consortium name="Pathogen Informatics"/>
        </authorList>
    </citation>
    <scope>NUCLEOTIDE SEQUENCE [LARGE SCALE GENOMIC DNA]</scope>
    <source>
        <strain evidence="2">Lake Konstanz</strain>
    </source>
</reference>
<sequence>MDNESVRLAAMMVYRIASSSDEAAALFAVECVREALVAMSTHASTSSAVRWVSHAVTLHAVTSRSTNCVKELFGTVAVRDALVRLSHQAMTPCAVEAVSLALSDLIFCGAAHEELFLSKCVRNGLLSMVVSATTQQSIERLAEAFLNCIFLSRVKRFLCVRVRDALLAMCARTTTGECVLQVADTLISFGAVNYPLVSRIVTTCEVRDAVVMLASRATNSKCAGFVASAFEAVLRADWDTGAPEMFGTSSVHEALIGLATRVTEPLDVGSVS</sequence>
<dbReference type="VEuPathDB" id="TriTrypDB:BSAL_83950"/>
<keyword evidence="2" id="KW-1185">Reference proteome</keyword>
<gene>
    <name evidence="1" type="ORF">BSAL_83950</name>
</gene>
<dbReference type="AlphaFoldDB" id="A0A0S4J3Y8"/>
<evidence type="ECO:0000313" key="2">
    <source>
        <dbReference type="Proteomes" id="UP000051952"/>
    </source>
</evidence>
<evidence type="ECO:0000313" key="1">
    <source>
        <dbReference type="EMBL" id="CUG72443.1"/>
    </source>
</evidence>
<accession>A0A0S4J3Y8</accession>
<organism evidence="1 2">
    <name type="scientific">Bodo saltans</name>
    <name type="common">Flagellated protozoan</name>
    <dbReference type="NCBI Taxonomy" id="75058"/>
    <lineage>
        <taxon>Eukaryota</taxon>
        <taxon>Discoba</taxon>
        <taxon>Euglenozoa</taxon>
        <taxon>Kinetoplastea</taxon>
        <taxon>Metakinetoplastina</taxon>
        <taxon>Eubodonida</taxon>
        <taxon>Bodonidae</taxon>
        <taxon>Bodo</taxon>
    </lineage>
</organism>